<organism evidence="7 8">
    <name type="scientific">Georgenia daeguensis</name>
    <dbReference type="NCBI Taxonomy" id="908355"/>
    <lineage>
        <taxon>Bacteria</taxon>
        <taxon>Bacillati</taxon>
        <taxon>Actinomycetota</taxon>
        <taxon>Actinomycetes</taxon>
        <taxon>Micrococcales</taxon>
        <taxon>Bogoriellaceae</taxon>
        <taxon>Georgenia</taxon>
    </lineage>
</organism>
<sequence length="230" mass="24781">MLRHMRSERATAGGSGAGGARPLRRDAEENRLRVIRAAREAFAAHGLGVGFNDIARHAGVGVGTVYRRFPDRATLVREALQGEVAQILAVADEAIAAEPAWDGLMLLIGHVADLLAANLGLRDVALGPGQLSEDFGDVAERVAGHVEELLERAKGEGSVRPDATPQDLTMMFLMITELAMHATASNPRAYRRYLRIFTDGLRATGPDAPLPDRLGEADAEDVARRWTSRS</sequence>
<evidence type="ECO:0000256" key="1">
    <source>
        <dbReference type="ARBA" id="ARBA00023015"/>
    </source>
</evidence>
<dbReference type="InterPro" id="IPR036271">
    <property type="entry name" value="Tet_transcr_reg_TetR-rel_C_sf"/>
</dbReference>
<evidence type="ECO:0000259" key="6">
    <source>
        <dbReference type="PROSITE" id="PS50977"/>
    </source>
</evidence>
<evidence type="ECO:0000256" key="4">
    <source>
        <dbReference type="PROSITE-ProRule" id="PRU00335"/>
    </source>
</evidence>
<dbReference type="InterPro" id="IPR009057">
    <property type="entry name" value="Homeodomain-like_sf"/>
</dbReference>
<name>A0ABP8EWP2_9MICO</name>
<evidence type="ECO:0000256" key="3">
    <source>
        <dbReference type="ARBA" id="ARBA00023163"/>
    </source>
</evidence>
<reference evidence="8" key="1">
    <citation type="journal article" date="2019" name="Int. J. Syst. Evol. Microbiol.">
        <title>The Global Catalogue of Microorganisms (GCM) 10K type strain sequencing project: providing services to taxonomists for standard genome sequencing and annotation.</title>
        <authorList>
            <consortium name="The Broad Institute Genomics Platform"/>
            <consortium name="The Broad Institute Genome Sequencing Center for Infectious Disease"/>
            <person name="Wu L."/>
            <person name="Ma J."/>
        </authorList>
    </citation>
    <scope>NUCLEOTIDE SEQUENCE [LARGE SCALE GENOMIC DNA]</scope>
    <source>
        <strain evidence="8">JCM 17459</strain>
    </source>
</reference>
<dbReference type="EMBL" id="BAABBA010000013">
    <property type="protein sequence ID" value="GAA4288331.1"/>
    <property type="molecule type" value="Genomic_DNA"/>
</dbReference>
<feature type="region of interest" description="Disordered" evidence="5">
    <location>
        <begin position="1"/>
        <end position="23"/>
    </location>
</feature>
<evidence type="ECO:0000313" key="8">
    <source>
        <dbReference type="Proteomes" id="UP001499841"/>
    </source>
</evidence>
<dbReference type="InterPro" id="IPR050109">
    <property type="entry name" value="HTH-type_TetR-like_transc_reg"/>
</dbReference>
<keyword evidence="2 4" id="KW-0238">DNA-binding</keyword>
<protein>
    <submittedName>
        <fullName evidence="7">TetR/AcrR family transcriptional regulator</fullName>
    </submittedName>
</protein>
<keyword evidence="1" id="KW-0805">Transcription regulation</keyword>
<proteinExistence type="predicted"/>
<dbReference type="Gene3D" id="1.10.357.10">
    <property type="entry name" value="Tetracycline Repressor, domain 2"/>
    <property type="match status" value="1"/>
</dbReference>
<feature type="domain" description="HTH tetR-type" evidence="6">
    <location>
        <begin position="28"/>
        <end position="87"/>
    </location>
</feature>
<dbReference type="InterPro" id="IPR001647">
    <property type="entry name" value="HTH_TetR"/>
</dbReference>
<comment type="caution">
    <text evidence="7">The sequence shown here is derived from an EMBL/GenBank/DDBJ whole genome shotgun (WGS) entry which is preliminary data.</text>
</comment>
<dbReference type="InterPro" id="IPR049445">
    <property type="entry name" value="TetR_SbtR-like_C"/>
</dbReference>
<feature type="DNA-binding region" description="H-T-H motif" evidence="4">
    <location>
        <begin position="50"/>
        <end position="69"/>
    </location>
</feature>
<evidence type="ECO:0000313" key="7">
    <source>
        <dbReference type="EMBL" id="GAA4288331.1"/>
    </source>
</evidence>
<dbReference type="PRINTS" id="PR00455">
    <property type="entry name" value="HTHTETR"/>
</dbReference>
<dbReference type="PROSITE" id="PS50977">
    <property type="entry name" value="HTH_TETR_2"/>
    <property type="match status" value="1"/>
</dbReference>
<gene>
    <name evidence="7" type="ORF">GCM10022262_26910</name>
</gene>
<feature type="compositionally biased region" description="Basic and acidic residues" evidence="5">
    <location>
        <begin position="213"/>
        <end position="224"/>
    </location>
</feature>
<feature type="region of interest" description="Disordered" evidence="5">
    <location>
        <begin position="205"/>
        <end position="230"/>
    </location>
</feature>
<dbReference type="Pfam" id="PF21597">
    <property type="entry name" value="TetR_C_43"/>
    <property type="match status" value="1"/>
</dbReference>
<evidence type="ECO:0000256" key="2">
    <source>
        <dbReference type="ARBA" id="ARBA00023125"/>
    </source>
</evidence>
<keyword evidence="8" id="KW-1185">Reference proteome</keyword>
<dbReference type="PANTHER" id="PTHR30055:SF234">
    <property type="entry name" value="HTH-TYPE TRANSCRIPTIONAL REGULATOR BETI"/>
    <property type="match status" value="1"/>
</dbReference>
<dbReference type="Pfam" id="PF00440">
    <property type="entry name" value="TetR_N"/>
    <property type="match status" value="1"/>
</dbReference>
<dbReference type="SUPFAM" id="SSF46689">
    <property type="entry name" value="Homeodomain-like"/>
    <property type="match status" value="1"/>
</dbReference>
<dbReference type="Proteomes" id="UP001499841">
    <property type="component" value="Unassembled WGS sequence"/>
</dbReference>
<dbReference type="SUPFAM" id="SSF48498">
    <property type="entry name" value="Tetracyclin repressor-like, C-terminal domain"/>
    <property type="match status" value="1"/>
</dbReference>
<evidence type="ECO:0000256" key="5">
    <source>
        <dbReference type="SAM" id="MobiDB-lite"/>
    </source>
</evidence>
<dbReference type="PANTHER" id="PTHR30055">
    <property type="entry name" value="HTH-TYPE TRANSCRIPTIONAL REGULATOR RUTR"/>
    <property type="match status" value="1"/>
</dbReference>
<accession>A0ABP8EWP2</accession>
<keyword evidence="3" id="KW-0804">Transcription</keyword>